<evidence type="ECO:0000256" key="5">
    <source>
        <dbReference type="ARBA" id="ARBA00022960"/>
    </source>
</evidence>
<dbReference type="InterPro" id="IPR052354">
    <property type="entry name" value="Cell_Wall_Dynamics_Protein"/>
</dbReference>
<dbReference type="GO" id="GO:0071555">
    <property type="term" value="P:cell wall organization"/>
    <property type="evidence" value="ECO:0007669"/>
    <property type="project" value="UniProtKB-UniRule"/>
</dbReference>
<dbReference type="GO" id="GO:0008360">
    <property type="term" value="P:regulation of cell shape"/>
    <property type="evidence" value="ECO:0007669"/>
    <property type="project" value="UniProtKB-UniRule"/>
</dbReference>
<sequence length="393" mass="43029">MGIKRVKWWLSGVIALAVFFNLLYVTPVGAASSYQIEISKSKNVLTLYKDGIPYKNYRVATGRTEDLTPEGTFTLVNKITGPGWHNSNTGEDIPGGDPRNPLGEKWMGISVNGDKGRKYGIHGTNKPESIGTNASSGCVRVGKEELRELYSIVPTGTPVWIHKEASKGKWEGDPSYAVQPTTGKVKVSVDKTTIYDGPSEGAFVIKGYENVKKGTELNVIGFVQQWYQIKLNNDKIGFVKKAHVTKVQTVPAPGNNQEQIKDTSGMVQTTVDQANLRSTPSLNGSVVQRLKKNTKLELTGEGKDWFRVRLSSGYTGYLHKSVAKKINQPAPTVQKIKVVVALANIRKAPATKAPVLQRVKKGQILNKIGSSGNWHIIKLSNSQTGFIQKDLAK</sequence>
<evidence type="ECO:0000256" key="1">
    <source>
        <dbReference type="ARBA" id="ARBA00004752"/>
    </source>
</evidence>
<dbReference type="PANTHER" id="PTHR34408">
    <property type="entry name" value="FAMILY PROTEIN, PUTATIVE-RELATED"/>
    <property type="match status" value="1"/>
</dbReference>
<dbReference type="InterPro" id="IPR003646">
    <property type="entry name" value="SH3-like_bac-type"/>
</dbReference>
<comment type="pathway">
    <text evidence="8">Glycan biosynthesis.</text>
</comment>
<organism evidence="12 13">
    <name type="scientific">Seinonella peptonophila</name>
    <dbReference type="NCBI Taxonomy" id="112248"/>
    <lineage>
        <taxon>Bacteria</taxon>
        <taxon>Bacillati</taxon>
        <taxon>Bacillota</taxon>
        <taxon>Bacilli</taxon>
        <taxon>Bacillales</taxon>
        <taxon>Thermoactinomycetaceae</taxon>
        <taxon>Seinonella</taxon>
    </lineage>
</organism>
<keyword evidence="7 9" id="KW-0961">Cell wall biogenesis/degradation</keyword>
<dbReference type="GO" id="GO:0016787">
    <property type="term" value="F:hydrolase activity"/>
    <property type="evidence" value="ECO:0007669"/>
    <property type="project" value="UniProtKB-KW"/>
</dbReference>
<name>A0A1M4VRB9_9BACL</name>
<dbReference type="EMBL" id="FQVL01000002">
    <property type="protein sequence ID" value="SHE71342.1"/>
    <property type="molecule type" value="Genomic_DNA"/>
</dbReference>
<accession>A0A1M4VRB9</accession>
<keyword evidence="4" id="KW-0378">Hydrolase</keyword>
<dbReference type="PROSITE" id="PS52029">
    <property type="entry name" value="LD_TPASE"/>
    <property type="match status" value="1"/>
</dbReference>
<dbReference type="Gene3D" id="2.30.30.40">
    <property type="entry name" value="SH3 Domains"/>
    <property type="match status" value="3"/>
</dbReference>
<feature type="domain" description="SH3b" evidence="10">
    <location>
        <begin position="264"/>
        <end position="327"/>
    </location>
</feature>
<gene>
    <name evidence="12" type="ORF">SAMN05444392_102483</name>
</gene>
<feature type="active site" description="Nucleophile" evidence="9">
    <location>
        <position position="138"/>
    </location>
</feature>
<dbReference type="PANTHER" id="PTHR34408:SF1">
    <property type="entry name" value="GLYCOSYL HYDROLASE FAMILY 19 DOMAIN-CONTAINING PROTEIN HI_1415"/>
    <property type="match status" value="1"/>
</dbReference>
<dbReference type="PROSITE" id="PS51781">
    <property type="entry name" value="SH3B"/>
    <property type="match status" value="2"/>
</dbReference>
<dbReference type="SMART" id="SM00287">
    <property type="entry name" value="SH3b"/>
    <property type="match status" value="3"/>
</dbReference>
<dbReference type="SUPFAM" id="SSF141523">
    <property type="entry name" value="L,D-transpeptidase catalytic domain-like"/>
    <property type="match status" value="1"/>
</dbReference>
<dbReference type="Proteomes" id="UP000184476">
    <property type="component" value="Unassembled WGS sequence"/>
</dbReference>
<dbReference type="RefSeq" id="WP_073154049.1">
    <property type="nucleotide sequence ID" value="NZ_FQVL01000002.1"/>
</dbReference>
<evidence type="ECO:0000256" key="6">
    <source>
        <dbReference type="ARBA" id="ARBA00022984"/>
    </source>
</evidence>
<keyword evidence="5 9" id="KW-0133">Cell shape</keyword>
<proteinExistence type="inferred from homology"/>
<dbReference type="Pfam" id="PF08239">
    <property type="entry name" value="SH3_3"/>
    <property type="match status" value="2"/>
</dbReference>
<dbReference type="STRING" id="112248.SAMN05444392_102483"/>
<dbReference type="CDD" id="cd16913">
    <property type="entry name" value="YkuD_like"/>
    <property type="match status" value="1"/>
</dbReference>
<evidence type="ECO:0000259" key="10">
    <source>
        <dbReference type="PROSITE" id="PS51781"/>
    </source>
</evidence>
<evidence type="ECO:0000256" key="8">
    <source>
        <dbReference type="ARBA" id="ARBA00060592"/>
    </source>
</evidence>
<keyword evidence="13" id="KW-1185">Reference proteome</keyword>
<feature type="domain" description="L,D-TPase catalytic" evidence="11">
    <location>
        <begin position="34"/>
        <end position="162"/>
    </location>
</feature>
<dbReference type="AlphaFoldDB" id="A0A1M4VRB9"/>
<evidence type="ECO:0000313" key="12">
    <source>
        <dbReference type="EMBL" id="SHE71342.1"/>
    </source>
</evidence>
<feature type="domain" description="SH3b" evidence="10">
    <location>
        <begin position="331"/>
        <end position="393"/>
    </location>
</feature>
<keyword evidence="6 9" id="KW-0573">Peptidoglycan synthesis</keyword>
<dbReference type="InterPro" id="IPR005490">
    <property type="entry name" value="LD_TPept_cat_dom"/>
</dbReference>
<evidence type="ECO:0000259" key="11">
    <source>
        <dbReference type="PROSITE" id="PS52029"/>
    </source>
</evidence>
<comment type="pathway">
    <text evidence="1 9">Cell wall biogenesis; peptidoglycan biosynthesis.</text>
</comment>
<evidence type="ECO:0000256" key="9">
    <source>
        <dbReference type="PROSITE-ProRule" id="PRU01373"/>
    </source>
</evidence>
<feature type="active site" description="Proton donor/acceptor" evidence="9">
    <location>
        <position position="122"/>
    </location>
</feature>
<evidence type="ECO:0000256" key="4">
    <source>
        <dbReference type="ARBA" id="ARBA00022801"/>
    </source>
</evidence>
<evidence type="ECO:0000256" key="3">
    <source>
        <dbReference type="ARBA" id="ARBA00022679"/>
    </source>
</evidence>
<evidence type="ECO:0000256" key="7">
    <source>
        <dbReference type="ARBA" id="ARBA00023316"/>
    </source>
</evidence>
<keyword evidence="3" id="KW-0808">Transferase</keyword>
<dbReference type="InterPro" id="IPR038063">
    <property type="entry name" value="Transpep_catalytic_dom"/>
</dbReference>
<dbReference type="GO" id="GO:0016740">
    <property type="term" value="F:transferase activity"/>
    <property type="evidence" value="ECO:0007669"/>
    <property type="project" value="UniProtKB-KW"/>
</dbReference>
<dbReference type="GO" id="GO:0009252">
    <property type="term" value="P:peptidoglycan biosynthetic process"/>
    <property type="evidence" value="ECO:0007669"/>
    <property type="project" value="UniProtKB-UniPathway"/>
</dbReference>
<evidence type="ECO:0000256" key="2">
    <source>
        <dbReference type="ARBA" id="ARBA00005992"/>
    </source>
</evidence>
<dbReference type="UniPathway" id="UPA00219"/>
<dbReference type="Gene3D" id="2.40.440.10">
    <property type="entry name" value="L,D-transpeptidase catalytic domain-like"/>
    <property type="match status" value="1"/>
</dbReference>
<protein>
    <submittedName>
        <fullName evidence="12">SH3 domain-containing protein</fullName>
    </submittedName>
</protein>
<reference evidence="12 13" key="1">
    <citation type="submission" date="2016-11" db="EMBL/GenBank/DDBJ databases">
        <authorList>
            <person name="Jaros S."/>
            <person name="Januszkiewicz K."/>
            <person name="Wedrychowicz H."/>
        </authorList>
    </citation>
    <scope>NUCLEOTIDE SEQUENCE [LARGE SCALE GENOMIC DNA]</scope>
    <source>
        <strain evidence="12 13">DSM 44666</strain>
    </source>
</reference>
<dbReference type="FunFam" id="2.40.440.10:FF:000003">
    <property type="entry name" value="L,D-transpeptidase YciB"/>
    <property type="match status" value="1"/>
</dbReference>
<evidence type="ECO:0000313" key="13">
    <source>
        <dbReference type="Proteomes" id="UP000184476"/>
    </source>
</evidence>
<dbReference type="Pfam" id="PF03734">
    <property type="entry name" value="YkuD"/>
    <property type="match status" value="1"/>
</dbReference>
<comment type="similarity">
    <text evidence="2">Belongs to the YkuD family.</text>
</comment>